<keyword evidence="3" id="KW-1185">Reference proteome</keyword>
<dbReference type="RefSeq" id="WP_110171292.1">
    <property type="nucleotide sequence ID" value="NZ_CP015136.1"/>
</dbReference>
<feature type="chain" id="PRO_5007511750" description="Lipocalin-like domain-containing protein" evidence="1">
    <location>
        <begin position="24"/>
        <end position="173"/>
    </location>
</feature>
<dbReference type="STRING" id="1855912.LuPra_02773"/>
<evidence type="ECO:0000256" key="1">
    <source>
        <dbReference type="SAM" id="SignalP"/>
    </source>
</evidence>
<gene>
    <name evidence="2" type="ORF">LuPra_02773</name>
</gene>
<reference evidence="2 3" key="1">
    <citation type="journal article" date="2016" name="Genome Announc.">
        <title>First Complete Genome Sequence of a Subdivision 6 Acidobacterium Strain.</title>
        <authorList>
            <person name="Huang S."/>
            <person name="Vieira S."/>
            <person name="Bunk B."/>
            <person name="Riedel T."/>
            <person name="Sproer C."/>
            <person name="Overmann J."/>
        </authorList>
    </citation>
    <scope>NUCLEOTIDE SEQUENCE [LARGE SCALE GENOMIC DNA]</scope>
    <source>
        <strain evidence="3">DSM 100886 HEG_-6_39</strain>
    </source>
</reference>
<proteinExistence type="predicted"/>
<organism evidence="2 3">
    <name type="scientific">Luteitalea pratensis</name>
    <dbReference type="NCBI Taxonomy" id="1855912"/>
    <lineage>
        <taxon>Bacteria</taxon>
        <taxon>Pseudomonadati</taxon>
        <taxon>Acidobacteriota</taxon>
        <taxon>Vicinamibacteria</taxon>
        <taxon>Vicinamibacterales</taxon>
        <taxon>Vicinamibacteraceae</taxon>
        <taxon>Luteitalea</taxon>
    </lineage>
</organism>
<evidence type="ECO:0000313" key="3">
    <source>
        <dbReference type="Proteomes" id="UP000076079"/>
    </source>
</evidence>
<accession>A0A143PP12</accession>
<sequence length="173" mass="19892" precursor="true">MMTRLLLAMIVMSLFSQVGSAQSAPVTERPAALNRLNFLEGRWRMKGWGPGEKGRENFEFTTRCEWVSRFLMCREDAPKPGEWPGFAVYSYNDRKGRYEGLFADERGQTAAHPVRWEGEKMISEYEYHVEGAYHLVRRTMVAKGEGAYQWTVEDLADDKVTVVIDITGTRLDK</sequence>
<protein>
    <recommendedName>
        <fullName evidence="4">Lipocalin-like domain-containing protein</fullName>
    </recommendedName>
</protein>
<name>A0A143PP12_LUTPR</name>
<dbReference type="AlphaFoldDB" id="A0A143PP12"/>
<keyword evidence="1" id="KW-0732">Signal</keyword>
<reference evidence="3" key="2">
    <citation type="submission" date="2016-04" db="EMBL/GenBank/DDBJ databases">
        <title>First Complete Genome Sequence of a Subdivision 6 Acidobacterium.</title>
        <authorList>
            <person name="Huang S."/>
            <person name="Vieira S."/>
            <person name="Bunk B."/>
            <person name="Riedel T."/>
            <person name="Sproeer C."/>
            <person name="Overmann J."/>
        </authorList>
    </citation>
    <scope>NUCLEOTIDE SEQUENCE [LARGE SCALE GENOMIC DNA]</scope>
    <source>
        <strain evidence="3">DSM 100886 HEG_-6_39</strain>
    </source>
</reference>
<evidence type="ECO:0000313" key="2">
    <source>
        <dbReference type="EMBL" id="AMY09554.1"/>
    </source>
</evidence>
<dbReference type="KEGG" id="abac:LuPra_02773"/>
<evidence type="ECO:0008006" key="4">
    <source>
        <dbReference type="Google" id="ProtNLM"/>
    </source>
</evidence>
<dbReference type="Proteomes" id="UP000076079">
    <property type="component" value="Chromosome"/>
</dbReference>
<feature type="signal peptide" evidence="1">
    <location>
        <begin position="1"/>
        <end position="23"/>
    </location>
</feature>
<dbReference type="EMBL" id="CP015136">
    <property type="protein sequence ID" value="AMY09554.1"/>
    <property type="molecule type" value="Genomic_DNA"/>
</dbReference>